<dbReference type="Proteomes" id="UP000585638">
    <property type="component" value="Unassembled WGS sequence"/>
</dbReference>
<dbReference type="InterPro" id="IPR046029">
    <property type="entry name" value="DUF5987"/>
</dbReference>
<keyword evidence="2" id="KW-1185">Reference proteome</keyword>
<reference evidence="1 2" key="1">
    <citation type="submission" date="2020-08" db="EMBL/GenBank/DDBJ databases">
        <title>Sequencing the genomes of 1000 actinobacteria strains.</title>
        <authorList>
            <person name="Klenk H.-P."/>
        </authorList>
    </citation>
    <scope>NUCLEOTIDE SEQUENCE [LARGE SCALE GENOMIC DNA]</scope>
    <source>
        <strain evidence="1 2">DSM 43851</strain>
    </source>
</reference>
<accession>A0A7W9KPE5</accession>
<gene>
    <name evidence="1" type="ORF">BJ998_007489</name>
</gene>
<sequence length="189" mass="19607">MDPGTAQQQVARTMTLEAFADTIVPGEKRFPADRSVAGAASGGGAVVAGAIELLETPAAGVAGGLTDLARMLNEHATAYAREHGRDLDGDVPAFVALAFDDRSALVRALTGPDHPERDGWVALALFSNMAFDTAAHRHTTEAIAEGHVGLATMGFAAPDPDGLWRFPAYSYGRPLADLHPDTTASGSLA</sequence>
<evidence type="ECO:0000313" key="1">
    <source>
        <dbReference type="EMBL" id="MBB5896293.1"/>
    </source>
</evidence>
<comment type="caution">
    <text evidence="1">The sequence shown here is derived from an EMBL/GenBank/DDBJ whole genome shotgun (WGS) entry which is preliminary data.</text>
</comment>
<dbReference type="AlphaFoldDB" id="A0A7W9KPE5"/>
<proteinExistence type="predicted"/>
<dbReference type="Pfam" id="PF19449">
    <property type="entry name" value="DUF5987"/>
    <property type="match status" value="1"/>
</dbReference>
<evidence type="ECO:0008006" key="3">
    <source>
        <dbReference type="Google" id="ProtNLM"/>
    </source>
</evidence>
<protein>
    <recommendedName>
        <fullName evidence="3">Gluconate 2-dehydrogenase subunit 3-like protein</fullName>
    </recommendedName>
</protein>
<evidence type="ECO:0000313" key="2">
    <source>
        <dbReference type="Proteomes" id="UP000585638"/>
    </source>
</evidence>
<organism evidence="1 2">
    <name type="scientific">Kutzneria kofuensis</name>
    <dbReference type="NCBI Taxonomy" id="103725"/>
    <lineage>
        <taxon>Bacteria</taxon>
        <taxon>Bacillati</taxon>
        <taxon>Actinomycetota</taxon>
        <taxon>Actinomycetes</taxon>
        <taxon>Pseudonocardiales</taxon>
        <taxon>Pseudonocardiaceae</taxon>
        <taxon>Kutzneria</taxon>
    </lineage>
</organism>
<name>A0A7W9KPE5_9PSEU</name>
<dbReference type="EMBL" id="JACHIR010000001">
    <property type="protein sequence ID" value="MBB5896293.1"/>
    <property type="molecule type" value="Genomic_DNA"/>
</dbReference>